<dbReference type="InterPro" id="IPR016024">
    <property type="entry name" value="ARM-type_fold"/>
</dbReference>
<feature type="compositionally biased region" description="Polar residues" evidence="1">
    <location>
        <begin position="227"/>
        <end position="244"/>
    </location>
</feature>
<keyword evidence="4" id="KW-1185">Reference proteome</keyword>
<feature type="domain" description="Serine-threonine/tyrosine-protein kinase catalytic" evidence="2">
    <location>
        <begin position="13"/>
        <end position="108"/>
    </location>
</feature>
<dbReference type="SUPFAM" id="SSF56112">
    <property type="entry name" value="Protein kinase-like (PK-like)"/>
    <property type="match status" value="1"/>
</dbReference>
<name>A0ABR3A3L5_9AGAR</name>
<evidence type="ECO:0000256" key="1">
    <source>
        <dbReference type="SAM" id="MobiDB-lite"/>
    </source>
</evidence>
<dbReference type="InterPro" id="IPR011009">
    <property type="entry name" value="Kinase-like_dom_sf"/>
</dbReference>
<dbReference type="Gene3D" id="1.25.10.10">
    <property type="entry name" value="Leucine-rich Repeat Variant"/>
    <property type="match status" value="1"/>
</dbReference>
<accession>A0ABR3A3L5</accession>
<reference evidence="3 4" key="1">
    <citation type="submission" date="2024-05" db="EMBL/GenBank/DDBJ databases">
        <title>A draft genome resource for the thread blight pathogen Marasmius tenuissimus strain MS-2.</title>
        <authorList>
            <person name="Yulfo-Soto G.E."/>
            <person name="Baruah I.K."/>
            <person name="Amoako-Attah I."/>
            <person name="Bukari Y."/>
            <person name="Meinhardt L.W."/>
            <person name="Bailey B.A."/>
            <person name="Cohen S.P."/>
        </authorList>
    </citation>
    <scope>NUCLEOTIDE SEQUENCE [LARGE SCALE GENOMIC DNA]</scope>
    <source>
        <strain evidence="3 4">MS-2</strain>
    </source>
</reference>
<dbReference type="SUPFAM" id="SSF48371">
    <property type="entry name" value="ARM repeat"/>
    <property type="match status" value="1"/>
</dbReference>
<feature type="compositionally biased region" description="Low complexity" evidence="1">
    <location>
        <begin position="153"/>
        <end position="166"/>
    </location>
</feature>
<evidence type="ECO:0000259" key="2">
    <source>
        <dbReference type="Pfam" id="PF07714"/>
    </source>
</evidence>
<dbReference type="InterPro" id="IPR001245">
    <property type="entry name" value="Ser-Thr/Tyr_kinase_cat_dom"/>
</dbReference>
<dbReference type="Pfam" id="PF07714">
    <property type="entry name" value="PK_Tyr_Ser-Thr"/>
    <property type="match status" value="1"/>
</dbReference>
<dbReference type="Proteomes" id="UP001437256">
    <property type="component" value="Unassembled WGS sequence"/>
</dbReference>
<sequence>MVKIEGVNEDTEAHRYFSPEAWKGTVSRPSDVYAFAMCAFEAFSSVPPWGDLAEKHIYRSVVLENVRPSRPSSSQCLFAGLTDQIWGIIEESWHTEARFRPTFDIIVKMWPDEEDWVKSGGLQRSISLVSRPILSQVDTTSLSPTYQATNLNPTPISPFSPTTPGSIRIRPLPSLPHESGHASPSHPPSTPASSAIDLSPSPPHMQVEVSTVRMPHAGGRRVLPQTRRPSTADNAVTATKAPTKSTRHDRELSAKVGRSSSAKPVLRRTATASGSLTQTSEEHSRRNRDTRGTSTVTNMSPIAEVASPSRDVGSTLVYSGAGPVILAGALQSVVQENEKNDALIDDYLVKIYRQASPSETATSKFVAAGIVPILIKILKARSNEGEEGLEGLIPVLITLGTLAYDPITSNIMQRTGAATTIMELFLSSSHSISALSAWCLTRATKNTETATSLVKSGLPKLLLKHGIRKRQRRPLVARYAAWCLGNLIHCDLTSEIFSSAEHLSDVVHYLEQCSQLGTPSEDTCSALFLLARVSRSVKIAKELANRGCIHHLSHHLNTSNNPDVLRCGARAAGCLMRPNNGEMAKTLLRAGVASGLARLPRVLPADEVLPLGCFAFAIQRFSYAEWGGGTRKGLVEAGVVDSLLAALRRAADVPCPLVHTELALAVSSLGDVGGAAVRKEIVNAGGLAILKKLAMVAGPGTEIAKTCNMAVTSISGNIFTRHAASARTALKHSWLGGCPEHQPPCPLIFGE</sequence>
<proteinExistence type="predicted"/>
<evidence type="ECO:0000313" key="3">
    <source>
        <dbReference type="EMBL" id="KAL0068183.1"/>
    </source>
</evidence>
<evidence type="ECO:0000313" key="4">
    <source>
        <dbReference type="Proteomes" id="UP001437256"/>
    </source>
</evidence>
<dbReference type="Gene3D" id="1.10.510.10">
    <property type="entry name" value="Transferase(Phosphotransferase) domain 1"/>
    <property type="match status" value="1"/>
</dbReference>
<dbReference type="EMBL" id="JBBXMP010000020">
    <property type="protein sequence ID" value="KAL0068183.1"/>
    <property type="molecule type" value="Genomic_DNA"/>
</dbReference>
<feature type="compositionally biased region" description="Polar residues" evidence="1">
    <location>
        <begin position="270"/>
        <end position="279"/>
    </location>
</feature>
<feature type="compositionally biased region" description="Basic and acidic residues" evidence="1">
    <location>
        <begin position="280"/>
        <end position="291"/>
    </location>
</feature>
<dbReference type="InterPro" id="IPR011989">
    <property type="entry name" value="ARM-like"/>
</dbReference>
<feature type="region of interest" description="Disordered" evidence="1">
    <location>
        <begin position="144"/>
        <end position="307"/>
    </location>
</feature>
<gene>
    <name evidence="3" type="ORF">AAF712_004843</name>
</gene>
<protein>
    <recommendedName>
        <fullName evidence="2">Serine-threonine/tyrosine-protein kinase catalytic domain-containing protein</fullName>
    </recommendedName>
</protein>
<organism evidence="3 4">
    <name type="scientific">Marasmius tenuissimus</name>
    <dbReference type="NCBI Taxonomy" id="585030"/>
    <lineage>
        <taxon>Eukaryota</taxon>
        <taxon>Fungi</taxon>
        <taxon>Dikarya</taxon>
        <taxon>Basidiomycota</taxon>
        <taxon>Agaricomycotina</taxon>
        <taxon>Agaricomycetes</taxon>
        <taxon>Agaricomycetidae</taxon>
        <taxon>Agaricales</taxon>
        <taxon>Marasmiineae</taxon>
        <taxon>Marasmiaceae</taxon>
        <taxon>Marasmius</taxon>
    </lineage>
</organism>
<comment type="caution">
    <text evidence="3">The sequence shown here is derived from an EMBL/GenBank/DDBJ whole genome shotgun (WGS) entry which is preliminary data.</text>
</comment>